<sequence length="1444" mass="161515">MVDERVLERRKERSFAFDPPDRARLEWQLSALGREKCEELFRIFDLDADDAWSYEEFLEYMTAIEFMSGVARPEMHAFADDPEMWRLFMTDHYEMDALHCLTLDGFAQYRQDIEDEHPLAHDLWLFGISMNWQSLRLNREVRDCFGEYADEDETVSLRKLQFLLLECGRLTTYQDVWQAVRQQRLFFRCHRQILMLKKALRLFGYRQKSTLQLTTPELEEDPRICRPGFLSLVLSRWESPELTPWRRFFLKARLQPYRWLRVAKRRVSYLFSWIRRVARTGLLRSNCLQSTAERERGDDVFKLEIGPNFTTHATIHLAYYSDADSAATLHELKYLERGAECFLFVDLLCRSGTREAEAQLLAQRITWFIETYFREHLELLPFFAKWFVTVPTKIQLRSSGGGANVSSGSASISAPVVRLVLLFTGEMDLYEVLQSLKLPSSMQFDHILQRFTMRWLFSHSLEEILTNKRLVLGSQWSCRAQADVRFNRQAIGQILKQCARKMADDLVLEREERAFAEEEREQRKQDEHLLTTAGGLALEWKQLTDSFRSEFAGSSFVISALAANTAPPTGIGTLSRGFSRVTSRSSLQGPDDVPRLNTGGFTASFPFATPLPTSGLVGTSRESARIGSSVFPSSRMSTRDDDNGNDGPEEAGSRVENELLEFYELCVKTISSIHTIRAEAGTSGVTCVTEGLNVQVYLTGDLVGLSDRPATRLDPFPFRRKAPRACNMTAIMGQLTARAVLLSEIQSVLSLARRRFGYAVVHQSPKDKDGDDEDEERRAIFHSFAMLRARLLRCEALAELNPIAVLRPFLDLIRHEHSSSTLTGAALEAVQHFLQSWDWHVVTSTSSTTLSDVLSEIVDAVTLCRFQETNSESDQNVLVLVVHVLQAIISSPLYASKLSDHSMWQLVESLYALSRASRRDRKKFFQHGIQEFNRKPLSGINVLSAHEEIIENVKSIIRRLQVLQHEFERTRAANAGDDETTNGALASARFHALMHVLLIEALLHIFQFNSKLLCFCFRSQTFLVGILDISLRVRQFLCSLLIPLGLLNNQERPVRATATTTTATTATAAATAPPSLFASLSLCGMIMDSGLNHPSVLPVVGDVHANSGDIDSLLTSDPADAVGGASGAVGGSDGKMRRLLEPYERHRAHDLRAECYRRGIRPIKKGPNANDNKNGYILLLRKYDGTATTNGVGLSPSDDRSSTHGGVHSGTEEGDDGESDATQGDPLARKRKSPTPQHAHSAGLTAPTASPSVAAAAAAAAMAAAAAGNSANDLASFYDATQASLVPVLPMQYPGMVKPTATNSTSDLEILSGIANTYTTQSGSVANNSGDAAAFCGNCRTVVTDQLMESIRLGRSKMQLLEYQKLMDQRDRDTLHLKEVVTVLRDLRQSLREAKATNSLTHELAAELEDDIAFFQTLKERTKDRMRKEMLDARERGGKPGGST</sequence>
<dbReference type="Proteomes" id="UP001209570">
    <property type="component" value="Unassembled WGS sequence"/>
</dbReference>
<dbReference type="EMBL" id="JAKCXM010000170">
    <property type="protein sequence ID" value="KAJ0399821.1"/>
    <property type="molecule type" value="Genomic_DNA"/>
</dbReference>
<organism evidence="4 5">
    <name type="scientific">Pythium insidiosum</name>
    <name type="common">Pythiosis disease agent</name>
    <dbReference type="NCBI Taxonomy" id="114742"/>
    <lineage>
        <taxon>Eukaryota</taxon>
        <taxon>Sar</taxon>
        <taxon>Stramenopiles</taxon>
        <taxon>Oomycota</taxon>
        <taxon>Peronosporomycetes</taxon>
        <taxon>Pythiales</taxon>
        <taxon>Pythiaceae</taxon>
        <taxon>Pythium</taxon>
    </lineage>
</organism>
<feature type="coiled-coil region" evidence="1">
    <location>
        <begin position="1377"/>
        <end position="1425"/>
    </location>
</feature>
<feature type="region of interest" description="Disordered" evidence="2">
    <location>
        <begin position="625"/>
        <end position="652"/>
    </location>
</feature>
<name>A0AAD5M0D4_PYTIN</name>
<reference evidence="4" key="1">
    <citation type="submission" date="2021-12" db="EMBL/GenBank/DDBJ databases">
        <title>Prjna785345.</title>
        <authorList>
            <person name="Rujirawat T."/>
            <person name="Krajaejun T."/>
        </authorList>
    </citation>
    <scope>NUCLEOTIDE SEQUENCE</scope>
    <source>
        <strain evidence="4">Pi057C3</strain>
    </source>
</reference>
<proteinExistence type="predicted"/>
<evidence type="ECO:0000313" key="5">
    <source>
        <dbReference type="Proteomes" id="UP001209570"/>
    </source>
</evidence>
<keyword evidence="5" id="KW-1185">Reference proteome</keyword>
<evidence type="ECO:0000313" key="4">
    <source>
        <dbReference type="EMBL" id="KAJ0399821.1"/>
    </source>
</evidence>
<feature type="region of interest" description="Disordered" evidence="2">
    <location>
        <begin position="1190"/>
        <end position="1247"/>
    </location>
</feature>
<dbReference type="GO" id="GO:0005509">
    <property type="term" value="F:calcium ion binding"/>
    <property type="evidence" value="ECO:0007669"/>
    <property type="project" value="InterPro"/>
</dbReference>
<evidence type="ECO:0000256" key="2">
    <source>
        <dbReference type="SAM" id="MobiDB-lite"/>
    </source>
</evidence>
<dbReference type="SUPFAM" id="SSF47473">
    <property type="entry name" value="EF-hand"/>
    <property type="match status" value="1"/>
</dbReference>
<evidence type="ECO:0000256" key="1">
    <source>
        <dbReference type="SAM" id="Coils"/>
    </source>
</evidence>
<evidence type="ECO:0000259" key="3">
    <source>
        <dbReference type="PROSITE" id="PS50222"/>
    </source>
</evidence>
<accession>A0AAD5M0D4</accession>
<dbReference type="PROSITE" id="PS50222">
    <property type="entry name" value="EF_HAND_2"/>
    <property type="match status" value="1"/>
</dbReference>
<comment type="caution">
    <text evidence="4">The sequence shown here is derived from an EMBL/GenBank/DDBJ whole genome shotgun (WGS) entry which is preliminary data.</text>
</comment>
<dbReference type="InterPro" id="IPR011992">
    <property type="entry name" value="EF-hand-dom_pair"/>
</dbReference>
<dbReference type="InterPro" id="IPR002048">
    <property type="entry name" value="EF_hand_dom"/>
</dbReference>
<keyword evidence="1" id="KW-0175">Coiled coil</keyword>
<protein>
    <recommendedName>
        <fullName evidence="3">EF-hand domain-containing protein</fullName>
    </recommendedName>
</protein>
<gene>
    <name evidence="4" type="ORF">P43SY_008127</name>
</gene>
<feature type="domain" description="EF-hand" evidence="3">
    <location>
        <begin position="32"/>
        <end position="67"/>
    </location>
</feature>